<dbReference type="GO" id="GO:0003677">
    <property type="term" value="F:DNA binding"/>
    <property type="evidence" value="ECO:0007669"/>
    <property type="project" value="UniProtKB-KW"/>
</dbReference>
<dbReference type="CDD" id="cd12148">
    <property type="entry name" value="fungal_TF_MHR"/>
    <property type="match status" value="1"/>
</dbReference>
<keyword evidence="4" id="KW-0805">Transcription regulation</keyword>
<keyword evidence="7" id="KW-0539">Nucleus</keyword>
<keyword evidence="2" id="KW-0479">Metal-binding</keyword>
<evidence type="ECO:0000313" key="9">
    <source>
        <dbReference type="EMBL" id="RDW81263.1"/>
    </source>
</evidence>
<organism evidence="9 10">
    <name type="scientific">Aspergillus mulundensis</name>
    <dbReference type="NCBI Taxonomy" id="1810919"/>
    <lineage>
        <taxon>Eukaryota</taxon>
        <taxon>Fungi</taxon>
        <taxon>Dikarya</taxon>
        <taxon>Ascomycota</taxon>
        <taxon>Pezizomycotina</taxon>
        <taxon>Eurotiomycetes</taxon>
        <taxon>Eurotiomycetidae</taxon>
        <taxon>Eurotiales</taxon>
        <taxon>Aspergillaceae</taxon>
        <taxon>Aspergillus</taxon>
        <taxon>Aspergillus subgen. Nidulantes</taxon>
    </lineage>
</organism>
<evidence type="ECO:0000313" key="10">
    <source>
        <dbReference type="Proteomes" id="UP000256690"/>
    </source>
</evidence>
<sequence length="651" mass="72877">MSQYETREFSRVAIACETCRKRKRKCDGAQPKCSWCLAKDTECHYITERPAKRKLDRDYVAGLEDQIALLKEEVRRLENLNPTATRPEHIASILAEDSELGQKRQGQGQRADETLFPSTTTAIDDVSALMWRMNIESSGETTLIGPSGNFCFPVPHADAFEDDSRLHSGEAACDRPSKETDRLGIITRLLDDFTRFINPIHQFLDKETLTTLRKTDLSEGLALIKTAAMAAGSLYSDNPECKAMGDEAATMVDAMIIQACRENPSVSTVQTLSIMSWRELGLEQHNMGWMYNSMAGSMALHLGLSSTSVHEAKSLACVDGVTANNVPSVRLRALWSTVFMDRVATCLLGRTCMLPWRRIQASPFLDSLGSSPSLDELVFDHHCRLWFIFDQYMDRIYSFEFGDLSSEERYRLLLDAREHLLSFQRQLHSQLQLSKAKTVPSVIFLQMTMNMAQILIHRPYLKESAQSNAYWLSVRTMSTAASGMVRLIREYRKVGAFDQVPPFVVHSVLTAAVTHLLNATSSNSTLRSRSIARFRVCFDALGAMQQRWTKARRAIRLLRGLARRWQIMAALPLQNGFDTPVPAETASDSALSGTADITVVSESCVDDLNLADFSAPGLFPDLAASFDIADIMFYQGDGYDAEYFGNSKELP</sequence>
<dbReference type="GO" id="GO:0005634">
    <property type="term" value="C:nucleus"/>
    <property type="evidence" value="ECO:0007669"/>
    <property type="project" value="UniProtKB-SubCell"/>
</dbReference>
<dbReference type="PROSITE" id="PS00463">
    <property type="entry name" value="ZN2_CY6_FUNGAL_1"/>
    <property type="match status" value="1"/>
</dbReference>
<dbReference type="SMART" id="SM00906">
    <property type="entry name" value="Fungal_trans"/>
    <property type="match status" value="1"/>
</dbReference>
<evidence type="ECO:0000259" key="8">
    <source>
        <dbReference type="PROSITE" id="PS50048"/>
    </source>
</evidence>
<dbReference type="CDD" id="cd00067">
    <property type="entry name" value="GAL4"/>
    <property type="match status" value="1"/>
</dbReference>
<feature type="domain" description="Zn(2)-C6 fungal-type" evidence="8">
    <location>
        <begin position="15"/>
        <end position="45"/>
    </location>
</feature>
<dbReference type="InterPro" id="IPR001138">
    <property type="entry name" value="Zn2Cys6_DnaBD"/>
</dbReference>
<dbReference type="OrthoDB" id="10249920at2759"/>
<proteinExistence type="predicted"/>
<accession>A0A3D8S4N6</accession>
<dbReference type="GO" id="GO:0000981">
    <property type="term" value="F:DNA-binding transcription factor activity, RNA polymerase II-specific"/>
    <property type="evidence" value="ECO:0007669"/>
    <property type="project" value="InterPro"/>
</dbReference>
<dbReference type="SMART" id="SM00066">
    <property type="entry name" value="GAL4"/>
    <property type="match status" value="1"/>
</dbReference>
<dbReference type="GeneID" id="38115190"/>
<dbReference type="GO" id="GO:0006351">
    <property type="term" value="P:DNA-templated transcription"/>
    <property type="evidence" value="ECO:0007669"/>
    <property type="project" value="InterPro"/>
</dbReference>
<reference evidence="9 10" key="1">
    <citation type="journal article" date="2018" name="IMA Fungus">
        <title>IMA Genome-F 9: Draft genome sequence of Annulohypoxylon stygium, Aspergillus mulundensis, Berkeleyomyces basicola (syn. Thielaviopsis basicola), Ceratocystis smalleyi, two Cercospora beticola strains, Coleophoma cylindrospora, Fusarium fracticaudum, Phialophora cf. hyalina, and Morchella septimelata.</title>
        <authorList>
            <person name="Wingfield B.D."/>
            <person name="Bills G.F."/>
            <person name="Dong Y."/>
            <person name="Huang W."/>
            <person name="Nel W.J."/>
            <person name="Swalarsk-Parry B.S."/>
            <person name="Vaghefi N."/>
            <person name="Wilken P.M."/>
            <person name="An Z."/>
            <person name="de Beer Z.W."/>
            <person name="De Vos L."/>
            <person name="Chen L."/>
            <person name="Duong T.A."/>
            <person name="Gao Y."/>
            <person name="Hammerbacher A."/>
            <person name="Kikkert J.R."/>
            <person name="Li Y."/>
            <person name="Li H."/>
            <person name="Li K."/>
            <person name="Li Q."/>
            <person name="Liu X."/>
            <person name="Ma X."/>
            <person name="Naidoo K."/>
            <person name="Pethybridge S.J."/>
            <person name="Sun J."/>
            <person name="Steenkamp E.T."/>
            <person name="van der Nest M.A."/>
            <person name="van Wyk S."/>
            <person name="Wingfield M.J."/>
            <person name="Xiong C."/>
            <person name="Yue Q."/>
            <person name="Zhang X."/>
        </authorList>
    </citation>
    <scope>NUCLEOTIDE SEQUENCE [LARGE SCALE GENOMIC DNA]</scope>
    <source>
        <strain evidence="9 10">DSM 5745</strain>
    </source>
</reference>
<dbReference type="PANTHER" id="PTHR31313:SF81">
    <property type="entry name" value="TY1 ENHANCER ACTIVATOR"/>
    <property type="match status" value="1"/>
</dbReference>
<dbReference type="EMBL" id="PVWQ01000005">
    <property type="protein sequence ID" value="RDW81263.1"/>
    <property type="molecule type" value="Genomic_DNA"/>
</dbReference>
<dbReference type="GO" id="GO:0008270">
    <property type="term" value="F:zinc ion binding"/>
    <property type="evidence" value="ECO:0007669"/>
    <property type="project" value="InterPro"/>
</dbReference>
<comment type="subcellular location">
    <subcellularLocation>
        <location evidence="1">Nucleus</location>
    </subcellularLocation>
</comment>
<dbReference type="Pfam" id="PF04082">
    <property type="entry name" value="Fungal_trans"/>
    <property type="match status" value="1"/>
</dbReference>
<keyword evidence="6" id="KW-0804">Transcription</keyword>
<dbReference type="PROSITE" id="PS50048">
    <property type="entry name" value="ZN2_CY6_FUNGAL_2"/>
    <property type="match status" value="1"/>
</dbReference>
<name>A0A3D8S4N6_9EURO</name>
<comment type="caution">
    <text evidence="9">The sequence shown here is derived from an EMBL/GenBank/DDBJ whole genome shotgun (WGS) entry which is preliminary data.</text>
</comment>
<dbReference type="Gene3D" id="4.10.240.10">
    <property type="entry name" value="Zn(2)-C6 fungal-type DNA-binding domain"/>
    <property type="match status" value="1"/>
</dbReference>
<dbReference type="PANTHER" id="PTHR31313">
    <property type="entry name" value="TY1 ENHANCER ACTIVATOR"/>
    <property type="match status" value="1"/>
</dbReference>
<keyword evidence="10" id="KW-1185">Reference proteome</keyword>
<keyword evidence="5" id="KW-0238">DNA-binding</keyword>
<dbReference type="RefSeq" id="XP_026604316.1">
    <property type="nucleotide sequence ID" value="XM_026746836.1"/>
</dbReference>
<dbReference type="Pfam" id="PF00172">
    <property type="entry name" value="Zn_clus"/>
    <property type="match status" value="1"/>
</dbReference>
<evidence type="ECO:0000256" key="4">
    <source>
        <dbReference type="ARBA" id="ARBA00023015"/>
    </source>
</evidence>
<keyword evidence="3" id="KW-0862">Zinc</keyword>
<protein>
    <recommendedName>
        <fullName evidence="8">Zn(2)-C6 fungal-type domain-containing protein</fullName>
    </recommendedName>
</protein>
<dbReference type="InterPro" id="IPR051615">
    <property type="entry name" value="Transcr_Regulatory_Elem"/>
</dbReference>
<dbReference type="InterPro" id="IPR036864">
    <property type="entry name" value="Zn2-C6_fun-type_DNA-bd_sf"/>
</dbReference>
<evidence type="ECO:0000256" key="3">
    <source>
        <dbReference type="ARBA" id="ARBA00022833"/>
    </source>
</evidence>
<evidence type="ECO:0000256" key="1">
    <source>
        <dbReference type="ARBA" id="ARBA00004123"/>
    </source>
</evidence>
<evidence type="ECO:0000256" key="5">
    <source>
        <dbReference type="ARBA" id="ARBA00023125"/>
    </source>
</evidence>
<dbReference type="Proteomes" id="UP000256690">
    <property type="component" value="Unassembled WGS sequence"/>
</dbReference>
<dbReference type="AlphaFoldDB" id="A0A3D8S4N6"/>
<dbReference type="SUPFAM" id="SSF57701">
    <property type="entry name" value="Zn2/Cys6 DNA-binding domain"/>
    <property type="match status" value="1"/>
</dbReference>
<evidence type="ECO:0000256" key="7">
    <source>
        <dbReference type="ARBA" id="ARBA00023242"/>
    </source>
</evidence>
<evidence type="ECO:0000256" key="6">
    <source>
        <dbReference type="ARBA" id="ARBA00023163"/>
    </source>
</evidence>
<dbReference type="InterPro" id="IPR007219">
    <property type="entry name" value="XnlR_reg_dom"/>
</dbReference>
<gene>
    <name evidence="9" type="ORF">DSM5745_04820</name>
</gene>
<evidence type="ECO:0000256" key="2">
    <source>
        <dbReference type="ARBA" id="ARBA00022723"/>
    </source>
</evidence>